<organism evidence="1 2">
    <name type="scientific">Caerostris extrusa</name>
    <name type="common">Bark spider</name>
    <name type="synonym">Caerostris bankana</name>
    <dbReference type="NCBI Taxonomy" id="172846"/>
    <lineage>
        <taxon>Eukaryota</taxon>
        <taxon>Metazoa</taxon>
        <taxon>Ecdysozoa</taxon>
        <taxon>Arthropoda</taxon>
        <taxon>Chelicerata</taxon>
        <taxon>Arachnida</taxon>
        <taxon>Araneae</taxon>
        <taxon>Araneomorphae</taxon>
        <taxon>Entelegynae</taxon>
        <taxon>Araneoidea</taxon>
        <taxon>Araneidae</taxon>
        <taxon>Caerostris</taxon>
    </lineage>
</organism>
<name>A0AAV4XNM6_CAEEX</name>
<protein>
    <submittedName>
        <fullName evidence="1">Protein PTHB1</fullName>
    </submittedName>
</protein>
<gene>
    <name evidence="1" type="primary">bbs9_1</name>
    <name evidence="1" type="ORF">CEXT_450231</name>
</gene>
<comment type="caution">
    <text evidence="1">The sequence shown here is derived from an EMBL/GenBank/DDBJ whole genome shotgun (WGS) entry which is preliminary data.</text>
</comment>
<keyword evidence="2" id="KW-1185">Reference proteome</keyword>
<reference evidence="1 2" key="1">
    <citation type="submission" date="2021-06" db="EMBL/GenBank/DDBJ databases">
        <title>Caerostris extrusa draft genome.</title>
        <authorList>
            <person name="Kono N."/>
            <person name="Arakawa K."/>
        </authorList>
    </citation>
    <scope>NUCLEOTIDE SEQUENCE [LARGE SCALE GENOMIC DNA]</scope>
</reference>
<proteinExistence type="predicted"/>
<sequence length="67" mass="7714">MVDDNTSPTIAILGEKYLTALNSHGLMKFYKKKLSFMPRCFTCYKEEHHGFIIVLIVTTNQTLFNLS</sequence>
<evidence type="ECO:0000313" key="1">
    <source>
        <dbReference type="EMBL" id="GIY96756.1"/>
    </source>
</evidence>
<dbReference type="AlphaFoldDB" id="A0AAV4XNM6"/>
<dbReference type="EMBL" id="BPLR01000697">
    <property type="protein sequence ID" value="GIY96756.1"/>
    <property type="molecule type" value="Genomic_DNA"/>
</dbReference>
<evidence type="ECO:0000313" key="2">
    <source>
        <dbReference type="Proteomes" id="UP001054945"/>
    </source>
</evidence>
<accession>A0AAV4XNM6</accession>
<dbReference type="Proteomes" id="UP001054945">
    <property type="component" value="Unassembled WGS sequence"/>
</dbReference>